<dbReference type="AlphaFoldDB" id="A0A183NSA0"/>
<feature type="compositionally biased region" description="Basic and acidic residues" evidence="1">
    <location>
        <begin position="87"/>
        <end position="96"/>
    </location>
</feature>
<dbReference type="EMBL" id="UZAL01026812">
    <property type="protein sequence ID" value="VDP26349.1"/>
    <property type="molecule type" value="Genomic_DNA"/>
</dbReference>
<organism evidence="2 3">
    <name type="scientific">Schistosoma mattheei</name>
    <dbReference type="NCBI Taxonomy" id="31246"/>
    <lineage>
        <taxon>Eukaryota</taxon>
        <taxon>Metazoa</taxon>
        <taxon>Spiralia</taxon>
        <taxon>Lophotrochozoa</taxon>
        <taxon>Platyhelminthes</taxon>
        <taxon>Trematoda</taxon>
        <taxon>Digenea</taxon>
        <taxon>Strigeidida</taxon>
        <taxon>Schistosomatoidea</taxon>
        <taxon>Schistosomatidae</taxon>
        <taxon>Schistosoma</taxon>
    </lineage>
</organism>
<gene>
    <name evidence="2" type="ORF">SMTD_LOCUS4986</name>
</gene>
<protein>
    <submittedName>
        <fullName evidence="2">Uncharacterized protein</fullName>
    </submittedName>
</protein>
<keyword evidence="3" id="KW-1185">Reference proteome</keyword>
<accession>A0A183NSA0</accession>
<name>A0A183NSA0_9TREM</name>
<dbReference type="Proteomes" id="UP000269396">
    <property type="component" value="Unassembled WGS sequence"/>
</dbReference>
<feature type="region of interest" description="Disordered" evidence="1">
    <location>
        <begin position="69"/>
        <end position="123"/>
    </location>
</feature>
<proteinExistence type="predicted"/>
<reference evidence="2 3" key="1">
    <citation type="submission" date="2018-11" db="EMBL/GenBank/DDBJ databases">
        <authorList>
            <consortium name="Pathogen Informatics"/>
        </authorList>
    </citation>
    <scope>NUCLEOTIDE SEQUENCE [LARGE SCALE GENOMIC DNA]</scope>
    <source>
        <strain>Denwood</strain>
        <strain evidence="3">Zambia</strain>
    </source>
</reference>
<evidence type="ECO:0000256" key="1">
    <source>
        <dbReference type="SAM" id="MobiDB-lite"/>
    </source>
</evidence>
<sequence length="123" mass="14483">MIQKIQVLINGSLRKVLRFRWPDTISNNLLWGRTNQIPADEEIRKKRWKWIGHTLRKASNCVTRRALIWDPEGQRRRGRPKNTTSRNGDRHEKNEQTLDGTRNEGPGQSGLENAGRWPIPHWE</sequence>
<evidence type="ECO:0000313" key="2">
    <source>
        <dbReference type="EMBL" id="VDP26349.1"/>
    </source>
</evidence>
<evidence type="ECO:0000313" key="3">
    <source>
        <dbReference type="Proteomes" id="UP000269396"/>
    </source>
</evidence>